<evidence type="ECO:0000256" key="3">
    <source>
        <dbReference type="ARBA" id="ARBA00022741"/>
    </source>
</evidence>
<keyword evidence="8" id="KW-1185">Reference proteome</keyword>
<dbReference type="FunFam" id="3.30.420.40:FF:000148">
    <property type="entry name" value="Actin, alpha skeletal muscle"/>
    <property type="match status" value="1"/>
</dbReference>
<keyword evidence="2" id="KW-0963">Cytoplasm</keyword>
<evidence type="ECO:0000256" key="5">
    <source>
        <dbReference type="ARBA" id="ARBA00023212"/>
    </source>
</evidence>
<keyword evidence="3" id="KW-0547">Nucleotide-binding</keyword>
<sequence length="189" mass="20977">MEEQSRTVVIDNGSGSCKAGFAGESFAGPRVVIPSVAGRPRDQGAVDRGQNSFIGSKASTWSEILTRPIERGVVTNWDEMENIWWHIFHAELRVSPEEHPVLLTEPPLNPKANREKMTEVGLSLYESCLSLSILLPCMWVCSPCCLYTPSVAPRGLHWSVVTESPMLCPCMEDSPCLMASPDWSWQEDI</sequence>
<dbReference type="PRINTS" id="PR00190">
    <property type="entry name" value="ACTIN"/>
</dbReference>
<dbReference type="Proteomes" id="UP000694523">
    <property type="component" value="Unplaced"/>
</dbReference>
<dbReference type="GO" id="GO:0005856">
    <property type="term" value="C:cytoskeleton"/>
    <property type="evidence" value="ECO:0007669"/>
    <property type="project" value="UniProtKB-SubCell"/>
</dbReference>
<comment type="similarity">
    <text evidence="6">Belongs to the actin family.</text>
</comment>
<evidence type="ECO:0008006" key="9">
    <source>
        <dbReference type="Google" id="ProtNLM"/>
    </source>
</evidence>
<protein>
    <recommendedName>
        <fullName evidence="9">Beta-actin</fullName>
    </recommendedName>
</protein>
<dbReference type="Gene3D" id="3.30.420.40">
    <property type="match status" value="1"/>
</dbReference>
<reference evidence="7" key="2">
    <citation type="submission" date="2025-09" db="UniProtKB">
        <authorList>
            <consortium name="Ensembl"/>
        </authorList>
    </citation>
    <scope>IDENTIFICATION</scope>
</reference>
<proteinExistence type="inferred from homology"/>
<dbReference type="Pfam" id="PF00022">
    <property type="entry name" value="Actin"/>
    <property type="match status" value="1"/>
</dbReference>
<dbReference type="InterPro" id="IPR004000">
    <property type="entry name" value="Actin"/>
</dbReference>
<evidence type="ECO:0000256" key="4">
    <source>
        <dbReference type="ARBA" id="ARBA00022840"/>
    </source>
</evidence>
<dbReference type="SUPFAM" id="SSF53067">
    <property type="entry name" value="Actin-like ATPase domain"/>
    <property type="match status" value="1"/>
</dbReference>
<dbReference type="PROSITE" id="PS01132">
    <property type="entry name" value="ACTINS_ACT_LIKE"/>
    <property type="match status" value="1"/>
</dbReference>
<evidence type="ECO:0000313" key="8">
    <source>
        <dbReference type="Proteomes" id="UP000694523"/>
    </source>
</evidence>
<keyword evidence="5" id="KW-0206">Cytoskeleton</keyword>
<dbReference type="PANTHER" id="PTHR11937">
    <property type="entry name" value="ACTIN"/>
    <property type="match status" value="1"/>
</dbReference>
<dbReference type="GO" id="GO:0005524">
    <property type="term" value="F:ATP binding"/>
    <property type="evidence" value="ECO:0007669"/>
    <property type="project" value="UniProtKB-KW"/>
</dbReference>
<evidence type="ECO:0000256" key="6">
    <source>
        <dbReference type="RuleBase" id="RU000487"/>
    </source>
</evidence>
<accession>A0A8C6UZK2</accession>
<reference evidence="7" key="1">
    <citation type="submission" date="2025-08" db="UniProtKB">
        <authorList>
            <consortium name="Ensembl"/>
        </authorList>
    </citation>
    <scope>IDENTIFICATION</scope>
</reference>
<organism evidence="7 8">
    <name type="scientific">Neogobius melanostomus</name>
    <name type="common">round goby</name>
    <dbReference type="NCBI Taxonomy" id="47308"/>
    <lineage>
        <taxon>Eukaryota</taxon>
        <taxon>Metazoa</taxon>
        <taxon>Chordata</taxon>
        <taxon>Craniata</taxon>
        <taxon>Vertebrata</taxon>
        <taxon>Euteleostomi</taxon>
        <taxon>Actinopterygii</taxon>
        <taxon>Neopterygii</taxon>
        <taxon>Teleostei</taxon>
        <taxon>Neoteleostei</taxon>
        <taxon>Acanthomorphata</taxon>
        <taxon>Gobiaria</taxon>
        <taxon>Gobiiformes</taxon>
        <taxon>Gobioidei</taxon>
        <taxon>Gobiidae</taxon>
        <taxon>Benthophilinae</taxon>
        <taxon>Neogobiini</taxon>
        <taxon>Neogobius</taxon>
    </lineage>
</organism>
<keyword evidence="4" id="KW-0067">ATP-binding</keyword>
<evidence type="ECO:0000256" key="2">
    <source>
        <dbReference type="ARBA" id="ARBA00022490"/>
    </source>
</evidence>
<dbReference type="SMART" id="SM00268">
    <property type="entry name" value="ACTIN"/>
    <property type="match status" value="1"/>
</dbReference>
<dbReference type="InterPro" id="IPR043129">
    <property type="entry name" value="ATPase_NBD"/>
</dbReference>
<dbReference type="AlphaFoldDB" id="A0A8C6UZK2"/>
<evidence type="ECO:0000256" key="1">
    <source>
        <dbReference type="ARBA" id="ARBA00004245"/>
    </source>
</evidence>
<dbReference type="InterPro" id="IPR020902">
    <property type="entry name" value="Actin/actin-like_CS"/>
</dbReference>
<evidence type="ECO:0000313" key="7">
    <source>
        <dbReference type="Ensembl" id="ENSNMLP00000043945.1"/>
    </source>
</evidence>
<comment type="subcellular location">
    <subcellularLocation>
        <location evidence="1">Cytoplasm</location>
        <location evidence="1">Cytoskeleton</location>
    </subcellularLocation>
</comment>
<name>A0A8C6UZK2_9GOBI</name>
<dbReference type="Ensembl" id="ENSNMLT00000048781.1">
    <property type="protein sequence ID" value="ENSNMLP00000043945.1"/>
    <property type="gene ID" value="ENSNMLG00000026629.1"/>
</dbReference>